<accession>A0ABU2MDZ9</accession>
<dbReference type="SFLD" id="SFLDG01129">
    <property type="entry name" value="C1.5:_HAD__Beta-PGM__Phosphata"/>
    <property type="match status" value="2"/>
</dbReference>
<dbReference type="Pfam" id="PF00702">
    <property type="entry name" value="Hydrolase"/>
    <property type="match status" value="1"/>
</dbReference>
<dbReference type="InterPro" id="IPR006439">
    <property type="entry name" value="HAD-SF_hydro_IA"/>
</dbReference>
<name>A0ABU2MDZ9_9ACTN</name>
<dbReference type="PANTHER" id="PTHR43434:SF16">
    <property type="entry name" value="BLL8046 PROTEIN"/>
    <property type="match status" value="1"/>
</dbReference>
<gene>
    <name evidence="1" type="ORF">RM479_20980</name>
</gene>
<evidence type="ECO:0000313" key="2">
    <source>
        <dbReference type="Proteomes" id="UP001183390"/>
    </source>
</evidence>
<dbReference type="EMBL" id="JAVREP010000016">
    <property type="protein sequence ID" value="MDT0330901.1"/>
    <property type="molecule type" value="Genomic_DNA"/>
</dbReference>
<comment type="caution">
    <text evidence="1">The sequence shown here is derived from an EMBL/GenBank/DDBJ whole genome shotgun (WGS) entry which is preliminary data.</text>
</comment>
<dbReference type="Gene3D" id="3.40.50.1000">
    <property type="entry name" value="HAD superfamily/HAD-like"/>
    <property type="match status" value="2"/>
</dbReference>
<dbReference type="Pfam" id="PF13419">
    <property type="entry name" value="HAD_2"/>
    <property type="match status" value="1"/>
</dbReference>
<dbReference type="GO" id="GO:0016787">
    <property type="term" value="F:hydrolase activity"/>
    <property type="evidence" value="ECO:0007669"/>
    <property type="project" value="UniProtKB-KW"/>
</dbReference>
<dbReference type="SUPFAM" id="SSF56784">
    <property type="entry name" value="HAD-like"/>
    <property type="match status" value="2"/>
</dbReference>
<protein>
    <submittedName>
        <fullName evidence="1">HAD-IA family hydrolase</fullName>
    </submittedName>
</protein>
<dbReference type="InterPro" id="IPR023214">
    <property type="entry name" value="HAD_sf"/>
</dbReference>
<dbReference type="InterPro" id="IPR041492">
    <property type="entry name" value="HAD_2"/>
</dbReference>
<dbReference type="NCBIfam" id="TIGR01549">
    <property type="entry name" value="HAD-SF-IA-v1"/>
    <property type="match status" value="1"/>
</dbReference>
<dbReference type="Proteomes" id="UP001183390">
    <property type="component" value="Unassembled WGS sequence"/>
</dbReference>
<dbReference type="RefSeq" id="WP_311513484.1">
    <property type="nucleotide sequence ID" value="NZ_JAVREP010000016.1"/>
</dbReference>
<dbReference type="InterPro" id="IPR050155">
    <property type="entry name" value="HAD-like_hydrolase_sf"/>
</dbReference>
<reference evidence="2" key="1">
    <citation type="submission" date="2023-07" db="EMBL/GenBank/DDBJ databases">
        <title>30 novel species of actinomycetes from the DSMZ collection.</title>
        <authorList>
            <person name="Nouioui I."/>
        </authorList>
    </citation>
    <scope>NUCLEOTIDE SEQUENCE [LARGE SCALE GENOMIC DNA]</scope>
    <source>
        <strain evidence="2">DSM 44743</strain>
    </source>
</reference>
<dbReference type="SFLD" id="SFLDS00003">
    <property type="entry name" value="Haloacid_Dehalogenase"/>
    <property type="match status" value="2"/>
</dbReference>
<sequence>MEPDIPALRRRPDALLLDFGGVVFQTRKLPEGRDAVALHLRETLLRAGHDVPAPVLRASLDAGLAALKDWKNAAGRRRTPRELTHREIWIDFIASDLPEPVRETLAGSAGTLLADMSTLISEHRVRPGVRDLLHAARALGVRTGIVSNAHAGRAHRTLLREAGLEDRIDVQVYSDEVGIRKPHPEMIGLAARALGTVPERCWYVGDTQDRDVVAGRRAGVAAAILTRHHHTDTPPYPVRESADAVYDTPEGLVDPLWRSVPEEGVHHVPVLPRPAATEAGEDADPVRVVAPRTADATRPLGLRPEDRLLDHHPGAPGALLLDQGGVIALSKATPDVQRDFAASLARRLDRAGYATTTEAVLSLVRAGRERYRAWKAEHDEDGPIPEITPRAFWHDMVGRDLPERARAFLQAESAQLTLEYADSKSLARMRSGVREVLDFCAERAIPVAIVSNTVCGRAVREELDRFGIAHLIGAHVYSDELGHRKPDPTTARTALAALDVDPSRAWFVGDKPWRDTAAARRAGVGTAVIVRGGSASDERIHAALTGDDPLVRPDHVIDEIGDLLGLWAAEPAPLVP</sequence>
<evidence type="ECO:0000313" key="1">
    <source>
        <dbReference type="EMBL" id="MDT0330901.1"/>
    </source>
</evidence>
<keyword evidence="2" id="KW-1185">Reference proteome</keyword>
<organism evidence="1 2">
    <name type="scientific">Nocardiopsis lambiniae</name>
    <dbReference type="NCBI Taxonomy" id="3075539"/>
    <lineage>
        <taxon>Bacteria</taxon>
        <taxon>Bacillati</taxon>
        <taxon>Actinomycetota</taxon>
        <taxon>Actinomycetes</taxon>
        <taxon>Streptosporangiales</taxon>
        <taxon>Nocardiopsidaceae</taxon>
        <taxon>Nocardiopsis</taxon>
    </lineage>
</organism>
<dbReference type="InterPro" id="IPR036412">
    <property type="entry name" value="HAD-like_sf"/>
</dbReference>
<dbReference type="PANTHER" id="PTHR43434">
    <property type="entry name" value="PHOSPHOGLYCOLATE PHOSPHATASE"/>
    <property type="match status" value="1"/>
</dbReference>
<keyword evidence="1" id="KW-0378">Hydrolase</keyword>
<proteinExistence type="predicted"/>